<dbReference type="AlphaFoldDB" id="A0A1H0M3Z3"/>
<reference evidence="1 2" key="1">
    <citation type="submission" date="2016-10" db="EMBL/GenBank/DDBJ databases">
        <authorList>
            <person name="de Groot N.N."/>
        </authorList>
    </citation>
    <scope>NUCLEOTIDE SEQUENCE [LARGE SCALE GENOMIC DNA]</scope>
    <source>
        <strain evidence="2">L7-484,KACC 16230,DSM 25025</strain>
    </source>
</reference>
<name>A0A1H0M3Z3_9HYPH</name>
<dbReference type="Proteomes" id="UP000198793">
    <property type="component" value="Unassembled WGS sequence"/>
</dbReference>
<protein>
    <submittedName>
        <fullName evidence="1">Uncharacterized protein</fullName>
    </submittedName>
</protein>
<dbReference type="STRING" id="1166073.SAMN05192530_11253"/>
<dbReference type="RefSeq" id="WP_090676544.1">
    <property type="nucleotide sequence ID" value="NZ_FNIT01000012.1"/>
</dbReference>
<gene>
    <name evidence="1" type="ORF">SAMN05192530_11253</name>
</gene>
<accession>A0A1H0M3Z3</accession>
<dbReference type="OrthoDB" id="7041574at2"/>
<organism evidence="1 2">
    <name type="scientific">Aureimonas jatrophae</name>
    <dbReference type="NCBI Taxonomy" id="1166073"/>
    <lineage>
        <taxon>Bacteria</taxon>
        <taxon>Pseudomonadati</taxon>
        <taxon>Pseudomonadota</taxon>
        <taxon>Alphaproteobacteria</taxon>
        <taxon>Hyphomicrobiales</taxon>
        <taxon>Aurantimonadaceae</taxon>
        <taxon>Aureimonas</taxon>
    </lineage>
</organism>
<evidence type="ECO:0000313" key="1">
    <source>
        <dbReference type="EMBL" id="SDO74936.1"/>
    </source>
</evidence>
<sequence length="433" mass="48575">MGAGPGVVRLVGCDDRSPDLIEKSVEDSGVLASGAARLDPLAPDVLKEQIKSLFSDVRECLKQRRLPEGGAFQSRLGQADILLLDYGLTQFPDFGIRLTAEHLAGYVRAFTDTPYVVSLNKLKNVDFDLKYLLGDFDTRADLALKTEHLAVSGLWTGVVGEGVFCPWYWPKLLDAPARRRAQVQIVKERMNESILSTIGMPASCVSFLSRQAIAFLSPFGQEAPTGGTKDVREVTFWDHFLSSNRTLPDDDRREILASADVDVAATECPDDDALRTIVARVVAAELEFWFRRDVLGPQQLLIDPPHLQARLRVARGDGRDTAENWSDTARRREAPFGLDEQSYGTITEPGMHESPWVDGPSFWLPIIEETPEFLRISEEAIRFNELYFCEDTRRFRPRGETSRFVTDLTKGADIRFVERVDPYVYSPASLFAR</sequence>
<evidence type="ECO:0000313" key="2">
    <source>
        <dbReference type="Proteomes" id="UP000198793"/>
    </source>
</evidence>
<keyword evidence="2" id="KW-1185">Reference proteome</keyword>
<dbReference type="EMBL" id="FNIT01000012">
    <property type="protein sequence ID" value="SDO74936.1"/>
    <property type="molecule type" value="Genomic_DNA"/>
</dbReference>
<proteinExistence type="predicted"/>